<comment type="caution">
    <text evidence="3">The sequence shown here is derived from an EMBL/GenBank/DDBJ whole genome shotgun (WGS) entry which is preliminary data.</text>
</comment>
<organism evidence="3 4">
    <name type="scientific">Macrostomum lignano</name>
    <dbReference type="NCBI Taxonomy" id="282301"/>
    <lineage>
        <taxon>Eukaryota</taxon>
        <taxon>Metazoa</taxon>
        <taxon>Spiralia</taxon>
        <taxon>Lophotrochozoa</taxon>
        <taxon>Platyhelminthes</taxon>
        <taxon>Rhabditophora</taxon>
        <taxon>Macrostomorpha</taxon>
        <taxon>Macrostomida</taxon>
        <taxon>Macrostomidae</taxon>
        <taxon>Macrostomum</taxon>
    </lineage>
</organism>
<evidence type="ECO:0000313" key="3">
    <source>
        <dbReference type="EMBL" id="PAA84331.1"/>
    </source>
</evidence>
<dbReference type="AlphaFoldDB" id="A0A267GE76"/>
<evidence type="ECO:0000256" key="2">
    <source>
        <dbReference type="SAM" id="SignalP"/>
    </source>
</evidence>
<feature type="signal peptide" evidence="2">
    <location>
        <begin position="1"/>
        <end position="25"/>
    </location>
</feature>
<keyword evidence="2" id="KW-0732">Signal</keyword>
<reference evidence="3 4" key="1">
    <citation type="submission" date="2017-06" db="EMBL/GenBank/DDBJ databases">
        <title>A platform for efficient transgenesis in Macrostomum lignano, a flatworm model organism for stem cell research.</title>
        <authorList>
            <person name="Berezikov E."/>
        </authorList>
    </citation>
    <scope>NUCLEOTIDE SEQUENCE [LARGE SCALE GENOMIC DNA]</scope>
    <source>
        <strain evidence="3">DV1</strain>
        <tissue evidence="3">Whole organism</tissue>
    </source>
</reference>
<gene>
    <name evidence="3" type="ORF">BOX15_Mlig032892g1</name>
</gene>
<name>A0A267GE76_9PLAT</name>
<accession>A0A267GE76</accession>
<dbReference type="EMBL" id="NIVC01000380">
    <property type="protein sequence ID" value="PAA84331.1"/>
    <property type="molecule type" value="Genomic_DNA"/>
</dbReference>
<evidence type="ECO:0000313" key="4">
    <source>
        <dbReference type="Proteomes" id="UP000215902"/>
    </source>
</evidence>
<sequence length="171" mass="18175">MTGLLQNSTPLLLLCCLAAAINVSASSFCTYNFAKLVQHTWTMPEGFASYDAASNHSSTNASALHIPRSVGDSTPKQKTAAVQSDSNGKCPANLYAPIGFCNQPRRSGSKRSIKKLANETGVTESTTRATNKTTGHVTASSANSQCPNTKLMLAAELFSSTSQRKSTRKQK</sequence>
<evidence type="ECO:0000256" key="1">
    <source>
        <dbReference type="SAM" id="MobiDB-lite"/>
    </source>
</evidence>
<protein>
    <recommendedName>
        <fullName evidence="5">Secreted protein</fullName>
    </recommendedName>
</protein>
<feature type="region of interest" description="Disordered" evidence="1">
    <location>
        <begin position="106"/>
        <end position="144"/>
    </location>
</feature>
<feature type="compositionally biased region" description="Polar residues" evidence="1">
    <location>
        <begin position="120"/>
        <end position="144"/>
    </location>
</feature>
<keyword evidence="4" id="KW-1185">Reference proteome</keyword>
<evidence type="ECO:0008006" key="5">
    <source>
        <dbReference type="Google" id="ProtNLM"/>
    </source>
</evidence>
<feature type="chain" id="PRO_5012492705" description="Secreted protein" evidence="2">
    <location>
        <begin position="26"/>
        <end position="171"/>
    </location>
</feature>
<feature type="region of interest" description="Disordered" evidence="1">
    <location>
        <begin position="65"/>
        <end position="85"/>
    </location>
</feature>
<dbReference type="Proteomes" id="UP000215902">
    <property type="component" value="Unassembled WGS sequence"/>
</dbReference>
<feature type="compositionally biased region" description="Polar residues" evidence="1">
    <location>
        <begin position="71"/>
        <end position="85"/>
    </location>
</feature>
<proteinExistence type="predicted"/>